<keyword evidence="5" id="KW-1185">Reference proteome</keyword>
<feature type="domain" description="Macroglobulin" evidence="2">
    <location>
        <begin position="336"/>
        <end position="394"/>
    </location>
</feature>
<dbReference type="PANTHER" id="PTHR11412:SF139">
    <property type="entry name" value="C3 AND PZP-LIKE ALPHA-2-MACROGLOBULIN DOMAIN-CONTAINING PROTEIN 8"/>
    <property type="match status" value="1"/>
</dbReference>
<dbReference type="Pfam" id="PF17789">
    <property type="entry name" value="MG4"/>
    <property type="match status" value="1"/>
</dbReference>
<dbReference type="GeneTree" id="ENSGT00940000162399"/>
<evidence type="ECO:0008006" key="6">
    <source>
        <dbReference type="Google" id="ProtNLM"/>
    </source>
</evidence>
<dbReference type="STRING" id="1676925.ENSPKIP00000040592"/>
<reference evidence="4" key="1">
    <citation type="submission" date="2025-08" db="UniProtKB">
        <authorList>
            <consortium name="Ensembl"/>
        </authorList>
    </citation>
    <scope>IDENTIFICATION</scope>
</reference>
<feature type="domain" description="Macroglobulin" evidence="3">
    <location>
        <begin position="208"/>
        <end position="286"/>
    </location>
</feature>
<dbReference type="PANTHER" id="PTHR11412">
    <property type="entry name" value="MACROGLOBULIN / COMPLEMENT"/>
    <property type="match status" value="1"/>
</dbReference>
<accession>A0A3B3TBE4</accession>
<feature type="chain" id="PRO_5017449918" description="C3 and PZP like alpha-2-macroglobulin domain containing 8" evidence="1">
    <location>
        <begin position="20"/>
        <end position="473"/>
    </location>
</feature>
<feature type="signal peptide" evidence="1">
    <location>
        <begin position="1"/>
        <end position="19"/>
    </location>
</feature>
<dbReference type="InterPro" id="IPR050473">
    <property type="entry name" value="A2M/Complement_sys"/>
</dbReference>
<sequence length="473" mass="53243">KIIRLTWPCLCLCYTLTLTQHRLILPRGYLIAAPSVFRAGVEEALSVTIFNAVADTHVQVQLSVKGEAVAHSHGTVRDKGTIKLKVPPGLRGQAHLKVWGNRQLTEEGYIFQNYTTVTVDSKGTAVFIQTDKPVYRPRQKGLSLACSSGLTLDISQLHYNISPTESSLCPPGIVNVSFPLSDQPVFGEWLIFVEMQGHTYNKSFEVQKYVMPKFELIIDPPRYIRDLNACEQATVHARYTFGKPVVGKLTVNMTVNGVGYYRHELGHPVVKTMDIKGSVTFDLCVREMMPVDVADHFRGTVNIWASVNSVDGGRQTMVHDSTPVHKQLIDIKYSKDTRKQFKPGLPYKGKVEVTYPDGSPADGVKVRVKAELTPKDNVYTSELTSRSGQAVFEIPSIPTAAQYVWLEVFRELVEFDVSDAFGAPKDDGHFWWPGLSSRRKRRSSVFPWHWDITKDARFAFTVRSRPERGHVHR</sequence>
<dbReference type="InterPro" id="IPR013783">
    <property type="entry name" value="Ig-like_fold"/>
</dbReference>
<dbReference type="Gene3D" id="2.60.40.1940">
    <property type="match status" value="1"/>
</dbReference>
<reference evidence="4" key="2">
    <citation type="submission" date="2025-09" db="UniProtKB">
        <authorList>
            <consortium name="Ensembl"/>
        </authorList>
    </citation>
    <scope>IDENTIFICATION</scope>
</reference>
<dbReference type="Gene3D" id="2.60.40.10">
    <property type="entry name" value="Immunoglobulins"/>
    <property type="match status" value="1"/>
</dbReference>
<dbReference type="Proteomes" id="UP000261540">
    <property type="component" value="Unplaced"/>
</dbReference>
<evidence type="ECO:0000259" key="2">
    <source>
        <dbReference type="Pfam" id="PF17789"/>
    </source>
</evidence>
<evidence type="ECO:0000256" key="1">
    <source>
        <dbReference type="SAM" id="SignalP"/>
    </source>
</evidence>
<evidence type="ECO:0000313" key="4">
    <source>
        <dbReference type="Ensembl" id="ENSPKIP00000040592.1"/>
    </source>
</evidence>
<evidence type="ECO:0000259" key="3">
    <source>
        <dbReference type="Pfam" id="PF17791"/>
    </source>
</evidence>
<dbReference type="Pfam" id="PF17791">
    <property type="entry name" value="MG3"/>
    <property type="match status" value="1"/>
</dbReference>
<organism evidence="4 5">
    <name type="scientific">Paramormyrops kingsleyae</name>
    <dbReference type="NCBI Taxonomy" id="1676925"/>
    <lineage>
        <taxon>Eukaryota</taxon>
        <taxon>Metazoa</taxon>
        <taxon>Chordata</taxon>
        <taxon>Craniata</taxon>
        <taxon>Vertebrata</taxon>
        <taxon>Euteleostomi</taxon>
        <taxon>Actinopterygii</taxon>
        <taxon>Neopterygii</taxon>
        <taxon>Teleostei</taxon>
        <taxon>Osteoglossocephala</taxon>
        <taxon>Osteoglossomorpha</taxon>
        <taxon>Osteoglossiformes</taxon>
        <taxon>Mormyridae</taxon>
        <taxon>Paramormyrops</taxon>
    </lineage>
</organism>
<keyword evidence="1" id="KW-0732">Signal</keyword>
<evidence type="ECO:0000313" key="5">
    <source>
        <dbReference type="Proteomes" id="UP000261540"/>
    </source>
</evidence>
<protein>
    <recommendedName>
        <fullName evidence="6">C3 and PZP like alpha-2-macroglobulin domain containing 8</fullName>
    </recommendedName>
</protein>
<dbReference type="Gene3D" id="2.60.40.1930">
    <property type="match status" value="2"/>
</dbReference>
<dbReference type="InterPro" id="IPR040839">
    <property type="entry name" value="MG4"/>
</dbReference>
<name>A0A3B3TBE4_9TELE</name>
<proteinExistence type="predicted"/>
<dbReference type="InterPro" id="IPR041555">
    <property type="entry name" value="MG3"/>
</dbReference>
<dbReference type="AlphaFoldDB" id="A0A3B3TBE4"/>
<dbReference type="Ensembl" id="ENSPKIT00000021613.1">
    <property type="protein sequence ID" value="ENSPKIP00000040592.1"/>
    <property type="gene ID" value="ENSPKIG00000017483.1"/>
</dbReference>